<protein>
    <submittedName>
        <fullName evidence="1">Uncharacterized protein</fullName>
    </submittedName>
</protein>
<accession>A0A3D8J2D7</accession>
<dbReference type="Proteomes" id="UP000256424">
    <property type="component" value="Unassembled WGS sequence"/>
</dbReference>
<reference evidence="1 2" key="1">
    <citation type="submission" date="2018-04" db="EMBL/GenBank/DDBJ databases">
        <title>Novel Campyloabacter and Helicobacter Species and Strains.</title>
        <authorList>
            <person name="Mannion A.J."/>
            <person name="Shen Z."/>
            <person name="Fox J.G."/>
        </authorList>
    </citation>
    <scope>NUCLEOTIDE SEQUENCE [LARGE SCALE GENOMIC DNA]</scope>
    <source>
        <strain evidence="1 2">MIT 97-5075</strain>
    </source>
</reference>
<dbReference type="AlphaFoldDB" id="A0A3D8J2D7"/>
<comment type="caution">
    <text evidence="1">The sequence shown here is derived from an EMBL/GenBank/DDBJ whole genome shotgun (WGS) entry which is preliminary data.</text>
</comment>
<evidence type="ECO:0000313" key="1">
    <source>
        <dbReference type="EMBL" id="RDU71563.1"/>
    </source>
</evidence>
<gene>
    <name evidence="1" type="ORF">CQA66_06280</name>
</gene>
<proteinExistence type="predicted"/>
<name>A0A3D8J2D7_9HELI</name>
<dbReference type="EMBL" id="NXLW01000011">
    <property type="protein sequence ID" value="RDU71563.1"/>
    <property type="molecule type" value="Genomic_DNA"/>
</dbReference>
<sequence>MNFFSNIFESSNPKKILFSQHAKKEHNERMAYIHYQEILRIRDKTKKFIPKPLRKFFWG</sequence>
<organism evidence="1 2">
    <name type="scientific">Helicobacter aurati</name>
    <dbReference type="NCBI Taxonomy" id="137778"/>
    <lineage>
        <taxon>Bacteria</taxon>
        <taxon>Pseudomonadati</taxon>
        <taxon>Campylobacterota</taxon>
        <taxon>Epsilonproteobacteria</taxon>
        <taxon>Campylobacterales</taxon>
        <taxon>Helicobacteraceae</taxon>
        <taxon>Helicobacter</taxon>
    </lineage>
</organism>
<keyword evidence="2" id="KW-1185">Reference proteome</keyword>
<evidence type="ECO:0000313" key="2">
    <source>
        <dbReference type="Proteomes" id="UP000256424"/>
    </source>
</evidence>
<dbReference type="RefSeq" id="WP_115582571.1">
    <property type="nucleotide sequence ID" value="NZ_NXLW01000011.1"/>
</dbReference>